<dbReference type="Pfam" id="PF16732">
    <property type="entry name" value="ComP_DUS"/>
    <property type="match status" value="1"/>
</dbReference>
<dbReference type="SUPFAM" id="SSF54523">
    <property type="entry name" value="Pili subunits"/>
    <property type="match status" value="1"/>
</dbReference>
<dbReference type="NCBIfam" id="TIGR02532">
    <property type="entry name" value="IV_pilin_GFxxxE"/>
    <property type="match status" value="1"/>
</dbReference>
<keyword evidence="3" id="KW-1185">Reference proteome</keyword>
<dbReference type="InterPro" id="IPR031982">
    <property type="entry name" value="PilE-like"/>
</dbReference>
<dbReference type="InterPro" id="IPR012902">
    <property type="entry name" value="N_methyl_site"/>
</dbReference>
<gene>
    <name evidence="2" type="ORF">ACFPOE_16935</name>
</gene>
<dbReference type="PROSITE" id="PS00409">
    <property type="entry name" value="PROKAR_NTER_METHYL"/>
    <property type="match status" value="1"/>
</dbReference>
<keyword evidence="1" id="KW-1133">Transmembrane helix</keyword>
<accession>A0ABW0NHR9</accession>
<dbReference type="EMBL" id="JBHSMF010000009">
    <property type="protein sequence ID" value="MFC5499234.1"/>
    <property type="molecule type" value="Genomic_DNA"/>
</dbReference>
<comment type="caution">
    <text evidence="2">The sequence shown here is derived from an EMBL/GenBank/DDBJ whole genome shotgun (WGS) entry which is preliminary data.</text>
</comment>
<reference evidence="3" key="1">
    <citation type="journal article" date="2019" name="Int. J. Syst. Evol. Microbiol.">
        <title>The Global Catalogue of Microorganisms (GCM) 10K type strain sequencing project: providing services to taxonomists for standard genome sequencing and annotation.</title>
        <authorList>
            <consortium name="The Broad Institute Genomics Platform"/>
            <consortium name="The Broad Institute Genome Sequencing Center for Infectious Disease"/>
            <person name="Wu L."/>
            <person name="Ma J."/>
        </authorList>
    </citation>
    <scope>NUCLEOTIDE SEQUENCE [LARGE SCALE GENOMIC DNA]</scope>
    <source>
        <strain evidence="3">CCUG 57401</strain>
    </source>
</reference>
<sequence>MNQHASPTLPRQVRGFTLIELMITVAVIGILAAIAVPSYTSHIARGKRADARGQLLQAAQFMQRFYSANDAFNQARSGQTVTDAMPANLQRSPADGANIIYSLTIASSATDYTLTMAPTSGGGMAADPCGSYTLTSTGVRGVSGATKSRDDCWK</sequence>
<dbReference type="InterPro" id="IPR045584">
    <property type="entry name" value="Pilin-like"/>
</dbReference>
<dbReference type="Proteomes" id="UP001596037">
    <property type="component" value="Unassembled WGS sequence"/>
</dbReference>
<feature type="transmembrane region" description="Helical" evidence="1">
    <location>
        <begin position="16"/>
        <end position="39"/>
    </location>
</feature>
<organism evidence="2 3">
    <name type="scientific">Caenimonas terrae</name>
    <dbReference type="NCBI Taxonomy" id="696074"/>
    <lineage>
        <taxon>Bacteria</taxon>
        <taxon>Pseudomonadati</taxon>
        <taxon>Pseudomonadota</taxon>
        <taxon>Betaproteobacteria</taxon>
        <taxon>Burkholderiales</taxon>
        <taxon>Comamonadaceae</taxon>
        <taxon>Caenimonas</taxon>
    </lineage>
</organism>
<evidence type="ECO:0000313" key="3">
    <source>
        <dbReference type="Proteomes" id="UP001596037"/>
    </source>
</evidence>
<evidence type="ECO:0000256" key="1">
    <source>
        <dbReference type="SAM" id="Phobius"/>
    </source>
</evidence>
<dbReference type="RefSeq" id="WP_376851423.1">
    <property type="nucleotide sequence ID" value="NZ_JBHSMF010000009.1"/>
</dbReference>
<keyword evidence="1" id="KW-0472">Membrane</keyword>
<dbReference type="PANTHER" id="PTHR30093:SF47">
    <property type="entry name" value="TYPE IV PILUS NON-CORE MINOR PILIN PILE"/>
    <property type="match status" value="1"/>
</dbReference>
<proteinExistence type="predicted"/>
<protein>
    <submittedName>
        <fullName evidence="2">Type IV pilin protein</fullName>
    </submittedName>
</protein>
<dbReference type="PANTHER" id="PTHR30093">
    <property type="entry name" value="GENERAL SECRETION PATHWAY PROTEIN G"/>
    <property type="match status" value="1"/>
</dbReference>
<dbReference type="Pfam" id="PF07963">
    <property type="entry name" value="N_methyl"/>
    <property type="match status" value="1"/>
</dbReference>
<dbReference type="Gene3D" id="3.30.700.10">
    <property type="entry name" value="Glycoprotein, Type 4 Pilin"/>
    <property type="match status" value="1"/>
</dbReference>
<evidence type="ECO:0000313" key="2">
    <source>
        <dbReference type="EMBL" id="MFC5499234.1"/>
    </source>
</evidence>
<name>A0ABW0NHR9_9BURK</name>
<keyword evidence="1" id="KW-0812">Transmembrane</keyword>